<dbReference type="EMBL" id="JAVXUP010000795">
    <property type="protein sequence ID" value="KAK3020797.1"/>
    <property type="molecule type" value="Genomic_DNA"/>
</dbReference>
<organism evidence="1 2">
    <name type="scientific">Escallonia herrerae</name>
    <dbReference type="NCBI Taxonomy" id="1293975"/>
    <lineage>
        <taxon>Eukaryota</taxon>
        <taxon>Viridiplantae</taxon>
        <taxon>Streptophyta</taxon>
        <taxon>Embryophyta</taxon>
        <taxon>Tracheophyta</taxon>
        <taxon>Spermatophyta</taxon>
        <taxon>Magnoliopsida</taxon>
        <taxon>eudicotyledons</taxon>
        <taxon>Gunneridae</taxon>
        <taxon>Pentapetalae</taxon>
        <taxon>asterids</taxon>
        <taxon>campanulids</taxon>
        <taxon>Escalloniales</taxon>
        <taxon>Escalloniaceae</taxon>
        <taxon>Escallonia</taxon>
    </lineage>
</organism>
<evidence type="ECO:0000313" key="2">
    <source>
        <dbReference type="Proteomes" id="UP001188597"/>
    </source>
</evidence>
<gene>
    <name evidence="1" type="ORF">RJ639_047753</name>
</gene>
<keyword evidence="2" id="KW-1185">Reference proteome</keyword>
<dbReference type="AlphaFoldDB" id="A0AA88W6D3"/>
<evidence type="ECO:0000313" key="1">
    <source>
        <dbReference type="EMBL" id="KAK3020797.1"/>
    </source>
</evidence>
<accession>A0AA88W6D3</accession>
<proteinExistence type="predicted"/>
<sequence>MSAEFSFDSEFAWAFWSLAAKEVACEEKEAMALFRWKSTKARHSSPHGTERIHAATGLVLVTEGAAFRT</sequence>
<protein>
    <submittedName>
        <fullName evidence="1">Uncharacterized protein</fullName>
    </submittedName>
</protein>
<name>A0AA88W6D3_9ASTE</name>
<reference evidence="1" key="1">
    <citation type="submission" date="2022-12" db="EMBL/GenBank/DDBJ databases">
        <title>Draft genome assemblies for two species of Escallonia (Escalloniales).</title>
        <authorList>
            <person name="Chanderbali A."/>
            <person name="Dervinis C."/>
            <person name="Anghel I."/>
            <person name="Soltis D."/>
            <person name="Soltis P."/>
            <person name="Zapata F."/>
        </authorList>
    </citation>
    <scope>NUCLEOTIDE SEQUENCE</scope>
    <source>
        <strain evidence="1">UCBG64.0493</strain>
        <tissue evidence="1">Leaf</tissue>
    </source>
</reference>
<dbReference type="Proteomes" id="UP001188597">
    <property type="component" value="Unassembled WGS sequence"/>
</dbReference>
<comment type="caution">
    <text evidence="1">The sequence shown here is derived from an EMBL/GenBank/DDBJ whole genome shotgun (WGS) entry which is preliminary data.</text>
</comment>